<dbReference type="GO" id="GO:0016709">
    <property type="term" value="F:oxidoreductase activity, acting on paired donors, with incorporation or reduction of molecular oxygen, NAD(P)H as one donor, and incorporation of one atom of oxygen"/>
    <property type="evidence" value="ECO:0007669"/>
    <property type="project" value="UniProtKB-ARBA"/>
</dbReference>
<evidence type="ECO:0000313" key="7">
    <source>
        <dbReference type="Proteomes" id="UP000287972"/>
    </source>
</evidence>
<dbReference type="Gene3D" id="3.30.9.10">
    <property type="entry name" value="D-Amino Acid Oxidase, subunit A, domain 2"/>
    <property type="match status" value="1"/>
</dbReference>
<keyword evidence="2" id="KW-0274">FAD</keyword>
<feature type="transmembrane region" description="Helical" evidence="4">
    <location>
        <begin position="23"/>
        <end position="44"/>
    </location>
</feature>
<keyword evidence="1" id="KW-0285">Flavoprotein</keyword>
<dbReference type="InterPro" id="IPR002938">
    <property type="entry name" value="FAD-bd"/>
</dbReference>
<keyword evidence="7" id="KW-1185">Reference proteome</keyword>
<gene>
    <name evidence="6" type="ORF">CEP51_009690</name>
</gene>
<dbReference type="Gene3D" id="3.50.50.60">
    <property type="entry name" value="FAD/NAD(P)-binding domain"/>
    <property type="match status" value="1"/>
</dbReference>
<accession>A0A428RGV7</accession>
<keyword evidence="4" id="KW-0812">Transmembrane</keyword>
<proteinExistence type="predicted"/>
<dbReference type="PRINTS" id="PR00420">
    <property type="entry name" value="RNGMNOXGNASE"/>
</dbReference>
<dbReference type="NCBIfam" id="NF004780">
    <property type="entry name" value="PRK06126.1"/>
    <property type="match status" value="1"/>
</dbReference>
<dbReference type="InterPro" id="IPR036188">
    <property type="entry name" value="FAD/NAD-bd_sf"/>
</dbReference>
<dbReference type="SUPFAM" id="SSF51905">
    <property type="entry name" value="FAD/NAD(P)-binding domain"/>
    <property type="match status" value="1"/>
</dbReference>
<dbReference type="Pfam" id="PF21274">
    <property type="entry name" value="Rng_hyd_C"/>
    <property type="match status" value="1"/>
</dbReference>
<reference evidence="6 7" key="1">
    <citation type="submission" date="2017-06" db="EMBL/GenBank/DDBJ databases">
        <title>Comparative genomic analysis of Ambrosia Fusariam Clade fungi.</title>
        <authorList>
            <person name="Stajich J.E."/>
            <person name="Carrillo J."/>
            <person name="Kijimoto T."/>
            <person name="Eskalen A."/>
            <person name="O'Donnell K."/>
            <person name="Kasson M."/>
        </authorList>
    </citation>
    <scope>NUCLEOTIDE SEQUENCE [LARGE SCALE GENOMIC DNA]</scope>
    <source>
        <strain evidence="6 7">NRRL62606</strain>
    </source>
</reference>
<name>A0A428RGV7_9HYPO</name>
<dbReference type="Proteomes" id="UP000287972">
    <property type="component" value="Unassembled WGS sequence"/>
</dbReference>
<dbReference type="PANTHER" id="PTHR43004">
    <property type="entry name" value="TRK SYSTEM POTASSIUM UPTAKE PROTEIN"/>
    <property type="match status" value="1"/>
</dbReference>
<comment type="caution">
    <text evidence="6">The sequence shown here is derived from an EMBL/GenBank/DDBJ whole genome shotgun (WGS) entry which is preliminary data.</text>
</comment>
<evidence type="ECO:0000259" key="5">
    <source>
        <dbReference type="Pfam" id="PF01494"/>
    </source>
</evidence>
<dbReference type="Pfam" id="PF01494">
    <property type="entry name" value="FAD_binding_3"/>
    <property type="match status" value="1"/>
</dbReference>
<dbReference type="AlphaFoldDB" id="A0A428RGV7"/>
<evidence type="ECO:0000256" key="1">
    <source>
        <dbReference type="ARBA" id="ARBA00022630"/>
    </source>
</evidence>
<dbReference type="PANTHER" id="PTHR43004:SF21">
    <property type="entry name" value="FAD-BINDING DOMAIN-CONTAINING PROTEIN-RELATED"/>
    <property type="match status" value="1"/>
</dbReference>
<protein>
    <recommendedName>
        <fullName evidence="5">FAD-binding domain-containing protein</fullName>
    </recommendedName>
</protein>
<dbReference type="EMBL" id="NKCL01000280">
    <property type="protein sequence ID" value="RSL76751.1"/>
    <property type="molecule type" value="Genomic_DNA"/>
</dbReference>
<evidence type="ECO:0000313" key="6">
    <source>
        <dbReference type="EMBL" id="RSL76751.1"/>
    </source>
</evidence>
<dbReference type="GO" id="GO:0071949">
    <property type="term" value="F:FAD binding"/>
    <property type="evidence" value="ECO:0007669"/>
    <property type="project" value="InterPro"/>
</dbReference>
<dbReference type="InterPro" id="IPR050641">
    <property type="entry name" value="RIFMO-like"/>
</dbReference>
<dbReference type="Gene3D" id="3.40.30.120">
    <property type="match status" value="1"/>
</dbReference>
<evidence type="ECO:0000256" key="3">
    <source>
        <dbReference type="ARBA" id="ARBA00023002"/>
    </source>
</evidence>
<keyword evidence="3" id="KW-0560">Oxidoreductase</keyword>
<keyword evidence="4" id="KW-0472">Membrane</keyword>
<organism evidence="6 7">
    <name type="scientific">Fusarium floridanum</name>
    <dbReference type="NCBI Taxonomy" id="1325733"/>
    <lineage>
        <taxon>Eukaryota</taxon>
        <taxon>Fungi</taxon>
        <taxon>Dikarya</taxon>
        <taxon>Ascomycota</taxon>
        <taxon>Pezizomycotina</taxon>
        <taxon>Sordariomycetes</taxon>
        <taxon>Hypocreomycetidae</taxon>
        <taxon>Hypocreales</taxon>
        <taxon>Nectriaceae</taxon>
        <taxon>Fusarium</taxon>
        <taxon>Fusarium solani species complex</taxon>
    </lineage>
</organism>
<keyword evidence="4" id="KW-1133">Transmembrane helix</keyword>
<sequence length="578" mass="63366">MATMNGTATNGTGKLVKLPDDTVLIIGAGPVGLMTASVLAYYGVKSVILERNKEPTKWPKMDLTNARSMELLGKIGLADGLRERGVPSNIPYTVLMSTGLSQDAAFTQWNHPSVDEYREQIKAKNDGTQPLEPYQRVSQQIFETWMRDLCQDNPLVDLQYGHKLDSINETEGGMEAKITTTNDEEFWTYQANYAVSCDGASSKSRKSLDIGLEGGPMPGSFLLIHFESRDLENLHKQGRFWHLFLFNQGSFGGAVISQDEKSIFTVHYPLGPGTDEYSMSSEDAVYTVLGGAHGPFKIKIDKVLVRSTYRPSTAVAKSFSGPGLRVFLAGDAAHQNIPTGGYGMNTGIGDAFDIGWKLAAVVNGYGGQGLLKSYEQERQPVAAQIVERAASHMSVHLTAVELLGGDVLEVNKTSERGTQLKEALRDHYRNLDGENTDLGIEMGYRYVSQVCIPDGSEPEPKWEPHSYLPTTWPGSRAPHVFLNDGKSIFDRLGPDFSLVEFKDNAEQDIGSDLIAKAAKGLGVPVTRVTLTGEANAAKIWERRLVLVRPDGHVAWRGDSVKDQREADRILETVVGRVA</sequence>
<feature type="domain" description="FAD-binding" evidence="5">
    <location>
        <begin position="22"/>
        <end position="389"/>
    </location>
</feature>
<evidence type="ECO:0000256" key="2">
    <source>
        <dbReference type="ARBA" id="ARBA00022827"/>
    </source>
</evidence>
<evidence type="ECO:0000256" key="4">
    <source>
        <dbReference type="SAM" id="Phobius"/>
    </source>
</evidence>